<evidence type="ECO:0000256" key="4">
    <source>
        <dbReference type="ARBA" id="ARBA00023163"/>
    </source>
</evidence>
<keyword evidence="4" id="KW-0804">Transcription</keyword>
<keyword evidence="7" id="KW-1185">Reference proteome</keyword>
<accession>A0ABV6ADL1</accession>
<dbReference type="Gene3D" id="3.40.190.290">
    <property type="match status" value="1"/>
</dbReference>
<dbReference type="SUPFAM" id="SSF53850">
    <property type="entry name" value="Periplasmic binding protein-like II"/>
    <property type="match status" value="1"/>
</dbReference>
<evidence type="ECO:0000313" key="7">
    <source>
        <dbReference type="Proteomes" id="UP001589692"/>
    </source>
</evidence>
<dbReference type="InterPro" id="IPR005119">
    <property type="entry name" value="LysR_subst-bd"/>
</dbReference>
<dbReference type="InterPro" id="IPR000847">
    <property type="entry name" value="LysR_HTH_N"/>
</dbReference>
<keyword evidence="2" id="KW-0805">Transcription regulation</keyword>
<dbReference type="PROSITE" id="PS50931">
    <property type="entry name" value="HTH_LYSR"/>
    <property type="match status" value="1"/>
</dbReference>
<comment type="caution">
    <text evidence="6">The sequence shown here is derived from an EMBL/GenBank/DDBJ whole genome shotgun (WGS) entry which is preliminary data.</text>
</comment>
<evidence type="ECO:0000256" key="2">
    <source>
        <dbReference type="ARBA" id="ARBA00023015"/>
    </source>
</evidence>
<protein>
    <submittedName>
        <fullName evidence="6">LysR family transcriptional regulator</fullName>
    </submittedName>
</protein>
<proteinExistence type="inferred from homology"/>
<dbReference type="InterPro" id="IPR036390">
    <property type="entry name" value="WH_DNA-bd_sf"/>
</dbReference>
<dbReference type="PANTHER" id="PTHR30126:SF91">
    <property type="entry name" value="LYSR FAMILY TRANSCRIPTIONAL REGULATOR"/>
    <property type="match status" value="1"/>
</dbReference>
<dbReference type="Pfam" id="PF00126">
    <property type="entry name" value="HTH_1"/>
    <property type="match status" value="1"/>
</dbReference>
<dbReference type="Gene3D" id="1.10.10.10">
    <property type="entry name" value="Winged helix-like DNA-binding domain superfamily/Winged helix DNA-binding domain"/>
    <property type="match status" value="1"/>
</dbReference>
<keyword evidence="3" id="KW-0238">DNA-binding</keyword>
<sequence length="301" mass="32220">MEVPATTHLIDFLAVIDHRGLSAGARALGRAQAAVSYSIQSLERELGVTLFDRTARPLSPTEDGLALAAAARDVVQDIARLQAKAANLRGGIESQVSLIVDTLMPMAPLIPAVAAFGQQFPAVDLEVVIDAMTSPLVAVLNGTCALGIAGPMALRVPEITAVPLIEIRRVAVAALSHPLAEASTPICFETARRHRQIIMLDRDRTSSSRASNAVSDQSWRTSDIGAKREMLLAGLGWGNMPLHVIEDDLISGRLKQLPLATDLAALWSAAMPLYLIRSNRHATGIAADWLFQRATDFVSRS</sequence>
<dbReference type="Pfam" id="PF03466">
    <property type="entry name" value="LysR_substrate"/>
    <property type="match status" value="1"/>
</dbReference>
<evidence type="ECO:0000259" key="5">
    <source>
        <dbReference type="PROSITE" id="PS50931"/>
    </source>
</evidence>
<dbReference type="RefSeq" id="WP_377254960.1">
    <property type="nucleotide sequence ID" value="NZ_JBHMAA010000003.1"/>
</dbReference>
<dbReference type="PANTHER" id="PTHR30126">
    <property type="entry name" value="HTH-TYPE TRANSCRIPTIONAL REGULATOR"/>
    <property type="match status" value="1"/>
</dbReference>
<dbReference type="InterPro" id="IPR036388">
    <property type="entry name" value="WH-like_DNA-bd_sf"/>
</dbReference>
<name>A0ABV6ADL1_9HYPH</name>
<evidence type="ECO:0000256" key="3">
    <source>
        <dbReference type="ARBA" id="ARBA00023125"/>
    </source>
</evidence>
<gene>
    <name evidence="6" type="ORF">ACFFP0_01345</name>
</gene>
<dbReference type="EMBL" id="JBHMAA010000003">
    <property type="protein sequence ID" value="MFB9947468.1"/>
    <property type="molecule type" value="Genomic_DNA"/>
</dbReference>
<dbReference type="Proteomes" id="UP001589692">
    <property type="component" value="Unassembled WGS sequence"/>
</dbReference>
<feature type="domain" description="HTH lysR-type" evidence="5">
    <location>
        <begin position="1"/>
        <end position="61"/>
    </location>
</feature>
<evidence type="ECO:0000313" key="6">
    <source>
        <dbReference type="EMBL" id="MFB9947468.1"/>
    </source>
</evidence>
<evidence type="ECO:0000256" key="1">
    <source>
        <dbReference type="ARBA" id="ARBA00009437"/>
    </source>
</evidence>
<reference evidence="6 7" key="1">
    <citation type="submission" date="2024-09" db="EMBL/GenBank/DDBJ databases">
        <authorList>
            <person name="Sun Q."/>
            <person name="Mori K."/>
        </authorList>
    </citation>
    <scope>NUCLEOTIDE SEQUENCE [LARGE SCALE GENOMIC DNA]</scope>
    <source>
        <strain evidence="6 7">TBRC 4938</strain>
    </source>
</reference>
<dbReference type="PRINTS" id="PR00039">
    <property type="entry name" value="HTHLYSR"/>
</dbReference>
<comment type="similarity">
    <text evidence="1">Belongs to the LysR transcriptional regulatory family.</text>
</comment>
<dbReference type="SUPFAM" id="SSF46785">
    <property type="entry name" value="Winged helix' DNA-binding domain"/>
    <property type="match status" value="1"/>
</dbReference>
<organism evidence="6 7">
    <name type="scientific">Rhizobium puerariae</name>
    <dbReference type="NCBI Taxonomy" id="1585791"/>
    <lineage>
        <taxon>Bacteria</taxon>
        <taxon>Pseudomonadati</taxon>
        <taxon>Pseudomonadota</taxon>
        <taxon>Alphaproteobacteria</taxon>
        <taxon>Hyphomicrobiales</taxon>
        <taxon>Rhizobiaceae</taxon>
        <taxon>Rhizobium/Agrobacterium group</taxon>
        <taxon>Rhizobium</taxon>
    </lineage>
</organism>